<reference evidence="1 2" key="1">
    <citation type="journal article" name="Sci. Rep.">
        <title>Telomere-to-telomere assembled and centromere annotated genomes of the two main subspecies of the button mushroom Agaricus bisporus reveal especially polymorphic chromosome ends.</title>
        <authorList>
            <person name="Sonnenberg A.S.M."/>
            <person name="Sedaghat-Telgerd N."/>
            <person name="Lavrijssen B."/>
            <person name="Ohm R.A."/>
            <person name="Hendrickx P.M."/>
            <person name="Scholtmeijer K."/>
            <person name="Baars J.J.P."/>
            <person name="van Peer A."/>
        </authorList>
    </citation>
    <scope>NUCLEOTIDE SEQUENCE [LARGE SCALE GENOMIC DNA]</scope>
    <source>
        <strain evidence="1 2">H119_p4</strain>
    </source>
</reference>
<accession>A0A8H7CBR1</accession>
<proteinExistence type="predicted"/>
<evidence type="ECO:0000313" key="1">
    <source>
        <dbReference type="EMBL" id="KAF7770749.1"/>
    </source>
</evidence>
<comment type="caution">
    <text evidence="1">The sequence shown here is derived from an EMBL/GenBank/DDBJ whole genome shotgun (WGS) entry which is preliminary data.</text>
</comment>
<dbReference type="EMBL" id="JABXXO010000009">
    <property type="protein sequence ID" value="KAF7770749.1"/>
    <property type="molecule type" value="Genomic_DNA"/>
</dbReference>
<dbReference type="AlphaFoldDB" id="A0A8H7CBR1"/>
<gene>
    <name evidence="1" type="ORF">Agabi119p4_6723</name>
</gene>
<name>A0A8H7CBR1_AGABI</name>
<organism evidence="1 2">
    <name type="scientific">Agaricus bisporus var. burnettii</name>
    <dbReference type="NCBI Taxonomy" id="192524"/>
    <lineage>
        <taxon>Eukaryota</taxon>
        <taxon>Fungi</taxon>
        <taxon>Dikarya</taxon>
        <taxon>Basidiomycota</taxon>
        <taxon>Agaricomycotina</taxon>
        <taxon>Agaricomycetes</taxon>
        <taxon>Agaricomycetidae</taxon>
        <taxon>Agaricales</taxon>
        <taxon>Agaricineae</taxon>
        <taxon>Agaricaceae</taxon>
        <taxon>Agaricus</taxon>
    </lineage>
</organism>
<sequence>MSYKTTDPQRRTFHPILSLDIIDTCHSLLYHPRLAHVKPRSRIRIHIQPVLVNCSTDFAIRNSRGLDPSCSLNRVPATPVFTIDSVHAVHWSGILSH</sequence>
<evidence type="ECO:0000313" key="2">
    <source>
        <dbReference type="Proteomes" id="UP000629468"/>
    </source>
</evidence>
<protein>
    <submittedName>
        <fullName evidence="1">Uncharacterized protein</fullName>
    </submittedName>
</protein>
<dbReference type="Proteomes" id="UP000629468">
    <property type="component" value="Unassembled WGS sequence"/>
</dbReference>